<keyword evidence="2" id="KW-0645">Protease</keyword>
<proteinExistence type="inferred from homology"/>
<keyword evidence="7" id="KW-1185">Reference proteome</keyword>
<dbReference type="PANTHER" id="PTHR12606">
    <property type="entry name" value="SENTRIN/SUMO-SPECIFIC PROTEASE"/>
    <property type="match status" value="1"/>
</dbReference>
<evidence type="ECO:0000256" key="2">
    <source>
        <dbReference type="ARBA" id="ARBA00022670"/>
    </source>
</evidence>
<dbReference type="PROSITE" id="PS50600">
    <property type="entry name" value="ULP_PROTEASE"/>
    <property type="match status" value="1"/>
</dbReference>
<comment type="similarity">
    <text evidence="1">Belongs to the peptidase C48 family.</text>
</comment>
<evidence type="ECO:0000256" key="4">
    <source>
        <dbReference type="ARBA" id="ARBA00022807"/>
    </source>
</evidence>
<dbReference type="GO" id="GO:0005634">
    <property type="term" value="C:nucleus"/>
    <property type="evidence" value="ECO:0007669"/>
    <property type="project" value="TreeGrafter"/>
</dbReference>
<comment type="caution">
    <text evidence="6">The sequence shown here is derived from an EMBL/GenBank/DDBJ whole genome shotgun (WGS) entry which is preliminary data.</text>
</comment>
<sequence length="427" mass="47610">GRRRQRRASAASLSEAVCKRLRGARQAMLARVVDNGDAAPHCGTAAAAAVVRSMPLHARSGAEMFDGLPPGALANALSRPLRPAPASSPLAALSVAGPLLWEVSEQRRAVFALRGGAGRQASRPSQLGYAAYLEWLETVLPDAELRPLLEPEEASEEALPEASGLELLRLLAAAASPRMPAKRSRVPTLTDEEHRLAESGLWGEGSPNEVIASRFSVEVTKRQIECLRPGEWLNDEVINFYYKLLQERGKFIDDAPKCWFTNSFFWPKLSGNNKEYNYKEVRRWTIKAKVDIFELDYVIFPMNIGETHWAMGAIDLRSKCFRYFDSMISKPHSNFAPFLQKYLTDEHKAKKGGKVLEGVESWKLLAPEKPVPQQRNGYDCGVFTCSFADCFSAGRELAFDQDDMPNLRLRIAARVMKAEENFEPLVN</sequence>
<name>A0A813HC23_POLGL</name>
<evidence type="ECO:0000313" key="7">
    <source>
        <dbReference type="Proteomes" id="UP000654075"/>
    </source>
</evidence>
<keyword evidence="3" id="KW-0378">Hydrolase</keyword>
<evidence type="ECO:0000259" key="5">
    <source>
        <dbReference type="PROSITE" id="PS50600"/>
    </source>
</evidence>
<dbReference type="InterPro" id="IPR003653">
    <property type="entry name" value="Peptidase_C48_C"/>
</dbReference>
<keyword evidence="4" id="KW-0788">Thiol protease</keyword>
<dbReference type="Proteomes" id="UP000654075">
    <property type="component" value="Unassembled WGS sequence"/>
</dbReference>
<dbReference type="SUPFAM" id="SSF54001">
    <property type="entry name" value="Cysteine proteinases"/>
    <property type="match status" value="1"/>
</dbReference>
<dbReference type="GO" id="GO:0016929">
    <property type="term" value="F:deSUMOylase activity"/>
    <property type="evidence" value="ECO:0007669"/>
    <property type="project" value="TreeGrafter"/>
</dbReference>
<dbReference type="EMBL" id="CAJNNV010031254">
    <property type="protein sequence ID" value="CAE8635172.1"/>
    <property type="molecule type" value="Genomic_DNA"/>
</dbReference>
<organism evidence="6 7">
    <name type="scientific">Polarella glacialis</name>
    <name type="common">Dinoflagellate</name>
    <dbReference type="NCBI Taxonomy" id="89957"/>
    <lineage>
        <taxon>Eukaryota</taxon>
        <taxon>Sar</taxon>
        <taxon>Alveolata</taxon>
        <taxon>Dinophyceae</taxon>
        <taxon>Suessiales</taxon>
        <taxon>Suessiaceae</taxon>
        <taxon>Polarella</taxon>
    </lineage>
</organism>
<dbReference type="AlphaFoldDB" id="A0A813HC23"/>
<dbReference type="OrthoDB" id="198735at2759"/>
<evidence type="ECO:0000256" key="3">
    <source>
        <dbReference type="ARBA" id="ARBA00022801"/>
    </source>
</evidence>
<accession>A0A813HC23</accession>
<dbReference type="PANTHER" id="PTHR12606:SF1">
    <property type="entry name" value="UBIQUITIN-LIKE-SPECIFIC PROTEASE 1A"/>
    <property type="match status" value="1"/>
</dbReference>
<evidence type="ECO:0000313" key="6">
    <source>
        <dbReference type="EMBL" id="CAE8635172.1"/>
    </source>
</evidence>
<dbReference type="GO" id="GO:0016926">
    <property type="term" value="P:protein desumoylation"/>
    <property type="evidence" value="ECO:0007669"/>
    <property type="project" value="TreeGrafter"/>
</dbReference>
<protein>
    <recommendedName>
        <fullName evidence="5">Ubiquitin-like protease family profile domain-containing protein</fullName>
    </recommendedName>
</protein>
<feature type="non-terminal residue" evidence="6">
    <location>
        <position position="1"/>
    </location>
</feature>
<dbReference type="GO" id="GO:0006508">
    <property type="term" value="P:proteolysis"/>
    <property type="evidence" value="ECO:0007669"/>
    <property type="project" value="UniProtKB-KW"/>
</dbReference>
<gene>
    <name evidence="6" type="ORF">PGLA1383_LOCUS50771</name>
</gene>
<dbReference type="Gene3D" id="3.40.395.10">
    <property type="entry name" value="Adenoviral Proteinase, Chain A"/>
    <property type="match status" value="1"/>
</dbReference>
<reference evidence="6" key="1">
    <citation type="submission" date="2021-02" db="EMBL/GenBank/DDBJ databases">
        <authorList>
            <person name="Dougan E. K."/>
            <person name="Rhodes N."/>
            <person name="Thang M."/>
            <person name="Chan C."/>
        </authorList>
    </citation>
    <scope>NUCLEOTIDE SEQUENCE</scope>
</reference>
<dbReference type="Pfam" id="PF02902">
    <property type="entry name" value="Peptidase_C48"/>
    <property type="match status" value="1"/>
</dbReference>
<feature type="domain" description="Ubiquitin-like protease family profile" evidence="5">
    <location>
        <begin position="217"/>
        <end position="391"/>
    </location>
</feature>
<evidence type="ECO:0000256" key="1">
    <source>
        <dbReference type="ARBA" id="ARBA00005234"/>
    </source>
</evidence>
<dbReference type="InterPro" id="IPR038765">
    <property type="entry name" value="Papain-like_cys_pep_sf"/>
</dbReference>